<feature type="domain" description="Zinc finger DNA-directed DNA polymerase family B alpha" evidence="1">
    <location>
        <begin position="2"/>
        <end position="76"/>
    </location>
</feature>
<feature type="non-terminal residue" evidence="2">
    <location>
        <position position="85"/>
    </location>
</feature>
<dbReference type="GO" id="GO:0003887">
    <property type="term" value="F:DNA-directed DNA polymerase activity"/>
    <property type="evidence" value="ECO:0007669"/>
    <property type="project" value="InterPro"/>
</dbReference>
<protein>
    <recommendedName>
        <fullName evidence="1">Zinc finger DNA-directed DNA polymerase family B alpha domain-containing protein</fullName>
    </recommendedName>
</protein>
<proteinExistence type="predicted"/>
<organism evidence="2 3">
    <name type="scientific">Allacma fusca</name>
    <dbReference type="NCBI Taxonomy" id="39272"/>
    <lineage>
        <taxon>Eukaryota</taxon>
        <taxon>Metazoa</taxon>
        <taxon>Ecdysozoa</taxon>
        <taxon>Arthropoda</taxon>
        <taxon>Hexapoda</taxon>
        <taxon>Collembola</taxon>
        <taxon>Symphypleona</taxon>
        <taxon>Sminthuridae</taxon>
        <taxon>Allacma</taxon>
    </lineage>
</organism>
<evidence type="ECO:0000259" key="1">
    <source>
        <dbReference type="Pfam" id="PF08996"/>
    </source>
</evidence>
<evidence type="ECO:0000313" key="2">
    <source>
        <dbReference type="EMBL" id="CAG7734129.1"/>
    </source>
</evidence>
<gene>
    <name evidence="2" type="ORF">AFUS01_LOCUS22533</name>
</gene>
<keyword evidence="3" id="KW-1185">Reference proteome</keyword>
<dbReference type="Proteomes" id="UP000708208">
    <property type="component" value="Unassembled WGS sequence"/>
</dbReference>
<dbReference type="Pfam" id="PF08996">
    <property type="entry name" value="zf-DNA_Pol"/>
    <property type="match status" value="1"/>
</dbReference>
<accession>A0A8J2K987</accession>
<comment type="caution">
    <text evidence="2">The sequence shown here is derived from an EMBL/GenBank/DDBJ whole genome shotgun (WGS) entry which is preliminary data.</text>
</comment>
<dbReference type="GO" id="GO:0006260">
    <property type="term" value="P:DNA replication"/>
    <property type="evidence" value="ECO:0007669"/>
    <property type="project" value="InterPro"/>
</dbReference>
<sequence>AQLYRQLNYLRFVFDLPKSFEELTKVEKAELKWRLRNKHHPGKKLGVELIYEDLQSFVKNTLDHSAYSHIDLKNIFSLISLRMAD</sequence>
<reference evidence="2" key="1">
    <citation type="submission" date="2021-06" db="EMBL/GenBank/DDBJ databases">
        <authorList>
            <person name="Hodson N. C."/>
            <person name="Mongue J. A."/>
            <person name="Jaron S. K."/>
        </authorList>
    </citation>
    <scope>NUCLEOTIDE SEQUENCE</scope>
</reference>
<dbReference type="AlphaFoldDB" id="A0A8J2K987"/>
<dbReference type="InterPro" id="IPR015088">
    <property type="entry name" value="Znf_DNA-dir_DNA_pol_B_alpha"/>
</dbReference>
<dbReference type="EMBL" id="CAJVCH010263439">
    <property type="protein sequence ID" value="CAG7734129.1"/>
    <property type="molecule type" value="Genomic_DNA"/>
</dbReference>
<dbReference type="OrthoDB" id="6755010at2759"/>
<name>A0A8J2K987_9HEXA</name>
<evidence type="ECO:0000313" key="3">
    <source>
        <dbReference type="Proteomes" id="UP000708208"/>
    </source>
</evidence>